<evidence type="ECO:0000256" key="11">
    <source>
        <dbReference type="ARBA" id="ARBA00023277"/>
    </source>
</evidence>
<reference evidence="16" key="1">
    <citation type="submission" date="2018-05" db="EMBL/GenBank/DDBJ databases">
        <authorList>
            <person name="Lanie J.A."/>
            <person name="Ng W.-L."/>
            <person name="Kazmierczak K.M."/>
            <person name="Andrzejewski T.M."/>
            <person name="Davidsen T.M."/>
            <person name="Wayne K.J."/>
            <person name="Tettelin H."/>
            <person name="Glass J.I."/>
            <person name="Rusch D."/>
            <person name="Podicherti R."/>
            <person name="Tsui H.-C.T."/>
            <person name="Winkler M.E."/>
        </authorList>
    </citation>
    <scope>NUCLEOTIDE SEQUENCE</scope>
</reference>
<sequence>MLDGWEGYYNLQPKDPSDANQDFDEDGYDINRDGFISSIESYTNLEEFLNNTAPNNNDTDGDGMHDGWEVYYNLNPLDTYDSTVDNDEDGFDANYNGTLEEDEEHNNLLEFQADTHPYIVDTDADGMWDGWEWLYGLNPLNPLDANADTDNDGVINRLEYNNTAAGPYMEVDNITSSHPNNNDTDGDGLLDGQELFNYLTDPTSNDTDGDGMPDGWEVKYGLNPISALDAD</sequence>
<evidence type="ECO:0000256" key="8">
    <source>
        <dbReference type="ARBA" id="ARBA00022837"/>
    </source>
</evidence>
<evidence type="ECO:0000256" key="15">
    <source>
        <dbReference type="SAM" id="MobiDB-lite"/>
    </source>
</evidence>
<accession>A0A383EC47</accession>
<keyword evidence="9" id="KW-0325">Glycoprotein</keyword>
<dbReference type="GO" id="GO:0030570">
    <property type="term" value="F:pectate lyase activity"/>
    <property type="evidence" value="ECO:0007669"/>
    <property type="project" value="UniProtKB-EC"/>
</dbReference>
<evidence type="ECO:0000256" key="9">
    <source>
        <dbReference type="ARBA" id="ARBA00023180"/>
    </source>
</evidence>
<dbReference type="InterPro" id="IPR059100">
    <property type="entry name" value="TSP3_bac"/>
</dbReference>
<dbReference type="InterPro" id="IPR018247">
    <property type="entry name" value="EF_Hand_1_Ca_BS"/>
</dbReference>
<evidence type="ECO:0000256" key="14">
    <source>
        <dbReference type="ARBA" id="ARBA00025679"/>
    </source>
</evidence>
<dbReference type="AlphaFoldDB" id="A0A383EC47"/>
<dbReference type="InterPro" id="IPR052063">
    <property type="entry name" value="Polysaccharide_Lyase_1"/>
</dbReference>
<feature type="region of interest" description="Disordered" evidence="15">
    <location>
        <begin position="1"/>
        <end position="26"/>
    </location>
</feature>
<dbReference type="SUPFAM" id="SSF103647">
    <property type="entry name" value="TSP type-3 repeat"/>
    <property type="match status" value="2"/>
</dbReference>
<name>A0A383EC47_9ZZZZ</name>
<comment type="catalytic activity">
    <reaction evidence="1">
        <text>Eliminative cleavage of (1-&gt;4)-alpha-D-galacturonan to give oligosaccharides with 4-deoxy-alpha-D-galact-4-enuronosyl groups at their non-reducing ends.</text>
        <dbReference type="EC" id="4.2.2.2"/>
    </reaction>
</comment>
<organism evidence="16">
    <name type="scientific">marine metagenome</name>
    <dbReference type="NCBI Taxonomy" id="408172"/>
    <lineage>
        <taxon>unclassified sequences</taxon>
        <taxon>metagenomes</taxon>
        <taxon>ecological metagenomes</taxon>
    </lineage>
</organism>
<keyword evidence="12" id="KW-0961">Cell wall biogenesis/degradation</keyword>
<comment type="function">
    <text evidence="14">Pectinolytic enzyme consist of four classes of enzymes: pectin lyase, polygalacturonase, pectin methylesterase and rhamnogalacturonase. Among pectinolytic enzymes, pectin lyase is the most important in depolymerization of pectin, since it cleaves internal glycosidic bonds of highly methylated pectins. Favors pectate, the anion, over pectin, the methyl ester.</text>
</comment>
<evidence type="ECO:0000256" key="3">
    <source>
        <dbReference type="ARBA" id="ARBA00010980"/>
    </source>
</evidence>
<evidence type="ECO:0000256" key="10">
    <source>
        <dbReference type="ARBA" id="ARBA00023239"/>
    </source>
</evidence>
<protein>
    <recommendedName>
        <fullName evidence="4">pectate lyase</fullName>
        <ecNumber evidence="4">4.2.2.2</ecNumber>
    </recommendedName>
</protein>
<evidence type="ECO:0000256" key="6">
    <source>
        <dbReference type="ARBA" id="ARBA00022723"/>
    </source>
</evidence>
<dbReference type="InterPro" id="IPR028974">
    <property type="entry name" value="TSP_type-3_rpt"/>
</dbReference>
<keyword evidence="6" id="KW-0479">Metal-binding</keyword>
<keyword evidence="7" id="KW-0732">Signal</keyword>
<gene>
    <name evidence="16" type="ORF">METZ01_LOCUS506827</name>
</gene>
<evidence type="ECO:0000256" key="12">
    <source>
        <dbReference type="ARBA" id="ARBA00023316"/>
    </source>
</evidence>
<dbReference type="Pfam" id="PF18884">
    <property type="entry name" value="TSP3_bac"/>
    <property type="match status" value="3"/>
</dbReference>
<keyword evidence="11" id="KW-0119">Carbohydrate metabolism</keyword>
<evidence type="ECO:0000256" key="13">
    <source>
        <dbReference type="ARBA" id="ARBA00023326"/>
    </source>
</evidence>
<keyword evidence="10" id="KW-0456">Lyase</keyword>
<dbReference type="GO" id="GO:0071555">
    <property type="term" value="P:cell wall organization"/>
    <property type="evidence" value="ECO:0007669"/>
    <property type="project" value="UniProtKB-KW"/>
</dbReference>
<evidence type="ECO:0000256" key="7">
    <source>
        <dbReference type="ARBA" id="ARBA00022729"/>
    </source>
</evidence>
<comment type="subcellular location">
    <subcellularLocation>
        <location evidence="2">Secreted</location>
    </subcellularLocation>
</comment>
<dbReference type="PROSITE" id="PS00018">
    <property type="entry name" value="EF_HAND_1"/>
    <property type="match status" value="2"/>
</dbReference>
<keyword evidence="5" id="KW-0964">Secreted</keyword>
<feature type="non-terminal residue" evidence="16">
    <location>
        <position position="231"/>
    </location>
</feature>
<comment type="similarity">
    <text evidence="3">Belongs to the polysaccharide lyase 1 family.</text>
</comment>
<proteinExistence type="inferred from homology"/>
<evidence type="ECO:0000313" key="16">
    <source>
        <dbReference type="EMBL" id="SVE53973.1"/>
    </source>
</evidence>
<dbReference type="PANTHER" id="PTHR42970">
    <property type="entry name" value="PECTATE LYASE C-RELATED"/>
    <property type="match status" value="1"/>
</dbReference>
<dbReference type="GO" id="GO:0005509">
    <property type="term" value="F:calcium ion binding"/>
    <property type="evidence" value="ECO:0007669"/>
    <property type="project" value="InterPro"/>
</dbReference>
<dbReference type="GO" id="GO:0000272">
    <property type="term" value="P:polysaccharide catabolic process"/>
    <property type="evidence" value="ECO:0007669"/>
    <property type="project" value="UniProtKB-KW"/>
</dbReference>
<keyword evidence="8" id="KW-0106">Calcium</keyword>
<keyword evidence="13" id="KW-0624">Polysaccharide degradation</keyword>
<evidence type="ECO:0000256" key="1">
    <source>
        <dbReference type="ARBA" id="ARBA00000695"/>
    </source>
</evidence>
<evidence type="ECO:0000256" key="2">
    <source>
        <dbReference type="ARBA" id="ARBA00004613"/>
    </source>
</evidence>
<evidence type="ECO:0000256" key="4">
    <source>
        <dbReference type="ARBA" id="ARBA00012272"/>
    </source>
</evidence>
<evidence type="ECO:0000256" key="5">
    <source>
        <dbReference type="ARBA" id="ARBA00022525"/>
    </source>
</evidence>
<dbReference type="PANTHER" id="PTHR42970:SF1">
    <property type="entry name" value="PECTATE LYASE C-RELATED"/>
    <property type="match status" value="1"/>
</dbReference>
<dbReference type="EMBL" id="UINC01224378">
    <property type="protein sequence ID" value="SVE53973.1"/>
    <property type="molecule type" value="Genomic_DNA"/>
</dbReference>
<dbReference type="EC" id="4.2.2.2" evidence="4"/>